<dbReference type="Proteomes" id="UP001634007">
    <property type="component" value="Unassembled WGS sequence"/>
</dbReference>
<reference evidence="2 3" key="1">
    <citation type="submission" date="2024-11" db="EMBL/GenBank/DDBJ databases">
        <title>Chromosome-level genome assembly of Eucalyptus globulus Labill. provides insights into its genome evolution.</title>
        <authorList>
            <person name="Li X."/>
        </authorList>
    </citation>
    <scope>NUCLEOTIDE SEQUENCE [LARGE SCALE GENOMIC DNA]</scope>
    <source>
        <strain evidence="2">CL2024</strain>
        <tissue evidence="2">Fresh tender leaves</tissue>
    </source>
</reference>
<dbReference type="EMBL" id="JBJKBG010000001">
    <property type="protein sequence ID" value="KAL3754745.1"/>
    <property type="molecule type" value="Genomic_DNA"/>
</dbReference>
<keyword evidence="3" id="KW-1185">Reference proteome</keyword>
<dbReference type="AlphaFoldDB" id="A0ABD3LY50"/>
<feature type="compositionally biased region" description="Acidic residues" evidence="1">
    <location>
        <begin position="267"/>
        <end position="276"/>
    </location>
</feature>
<name>A0ABD3LY50_EUCGL</name>
<dbReference type="EMBL" id="JBJKBG010000001">
    <property type="protein sequence ID" value="KAL3754741.1"/>
    <property type="molecule type" value="Genomic_DNA"/>
</dbReference>
<dbReference type="PANTHER" id="PTHR33671:SF2">
    <property type="entry name" value="N-METHYLTRANSFERASE, PUTATIVE (DUF688)-RELATED"/>
    <property type="match status" value="1"/>
</dbReference>
<dbReference type="EMBL" id="JBJKBG010000001">
    <property type="protein sequence ID" value="KAL3754743.1"/>
    <property type="molecule type" value="Genomic_DNA"/>
</dbReference>
<dbReference type="Pfam" id="PF05097">
    <property type="entry name" value="DUF688"/>
    <property type="match status" value="1"/>
</dbReference>
<dbReference type="EMBL" id="JBJKBG010000001">
    <property type="protein sequence ID" value="KAL3754746.1"/>
    <property type="molecule type" value="Genomic_DNA"/>
</dbReference>
<evidence type="ECO:0000256" key="1">
    <source>
        <dbReference type="SAM" id="MobiDB-lite"/>
    </source>
</evidence>
<organism evidence="2 3">
    <name type="scientific">Eucalyptus globulus</name>
    <name type="common">Tasmanian blue gum</name>
    <dbReference type="NCBI Taxonomy" id="34317"/>
    <lineage>
        <taxon>Eukaryota</taxon>
        <taxon>Viridiplantae</taxon>
        <taxon>Streptophyta</taxon>
        <taxon>Embryophyta</taxon>
        <taxon>Tracheophyta</taxon>
        <taxon>Spermatophyta</taxon>
        <taxon>Magnoliopsida</taxon>
        <taxon>eudicotyledons</taxon>
        <taxon>Gunneridae</taxon>
        <taxon>Pentapetalae</taxon>
        <taxon>rosids</taxon>
        <taxon>malvids</taxon>
        <taxon>Myrtales</taxon>
        <taxon>Myrtaceae</taxon>
        <taxon>Myrtoideae</taxon>
        <taxon>Eucalypteae</taxon>
        <taxon>Eucalyptus</taxon>
    </lineage>
</organism>
<dbReference type="EMBL" id="JBJKBG010000001">
    <property type="protein sequence ID" value="KAL3754742.1"/>
    <property type="molecule type" value="Genomic_DNA"/>
</dbReference>
<feature type="region of interest" description="Disordered" evidence="1">
    <location>
        <begin position="19"/>
        <end position="98"/>
    </location>
</feature>
<comment type="caution">
    <text evidence="2">The sequence shown here is derived from an EMBL/GenBank/DDBJ whole genome shotgun (WGS) entry which is preliminary data.</text>
</comment>
<evidence type="ECO:0000313" key="2">
    <source>
        <dbReference type="EMBL" id="KAL3754746.1"/>
    </source>
</evidence>
<sequence length="667" mass="74171">MEDRQLNYNRPLLSTRRFPLTPTFSGGARDQGITGNPLAKLPPLPPAYRSELKSGPISSPGTVPFTWEWSPGTPKHERTMQIQTLRPPPASPKLSSGRTMNVKEQYLDKVSNSNCNVRSQRVNVLPNAASKGGEAAAACEGSKKGVSEEGDEVYVDAPDTLSRTESFFLNCSLSGISGLDGLDNGVSGKFYTNPEMQDFMMDRFLPAAQAMASETPPRPTRKQPLKREQPKFVKRAINVVKQQREQHYRPTAISHCAPELIGLDSRGDDDDDDSDGEYDKPEKSSFKARGLLYRFCLKSFCLLNPVPRVKTRAAGHVSLARRVQAKSSRNASSNERSSEQACDLVSQQRYVNRHQVPGTQDEKLVLNSKSSPINKITCIRESPRADRSFESRNFQGVSSVHFKTESSHPILREERNFFGNTRSTENSRVDGFIPPGKFLPSFREFLSSEENAGNAGFTAPSVEKTLYVDRVHVIRSHNSDTSSSDKTGIPDFRRDDFAAGEMNYKSQEACSVDFSAEEDKYSSALDETETENDRSESTECILPFPHHRFNEDTQIDVNRSRQSNDVKITYEVCGGGKNDLGCHFSLRSGDIKNSCDNGSDLPIPPPLPQCPSESWLNRTLPFTLSRNSPTRFSPGLLDSDGSKTSNFCNTSSKWETTVKKSDQMRGI</sequence>
<dbReference type="EMBL" id="JBJKBG010000001">
    <property type="protein sequence ID" value="KAL3754744.1"/>
    <property type="molecule type" value="Genomic_DNA"/>
</dbReference>
<gene>
    <name evidence="2" type="ORF">ACJRO7_001927</name>
</gene>
<accession>A0ABD3LY50</accession>
<protein>
    <submittedName>
        <fullName evidence="2">Uncharacterized protein</fullName>
    </submittedName>
</protein>
<dbReference type="PANTHER" id="PTHR33671">
    <property type="entry name" value="N-METHYLTRANSFERASE, PUTATIVE (DUF688)-RELATED"/>
    <property type="match status" value="1"/>
</dbReference>
<dbReference type="InterPro" id="IPR007789">
    <property type="entry name" value="DUF688"/>
</dbReference>
<evidence type="ECO:0000313" key="3">
    <source>
        <dbReference type="Proteomes" id="UP001634007"/>
    </source>
</evidence>
<feature type="region of interest" description="Disordered" evidence="1">
    <location>
        <begin position="259"/>
        <end position="283"/>
    </location>
</feature>
<proteinExistence type="predicted"/>